<evidence type="ECO:0000259" key="1">
    <source>
        <dbReference type="Pfam" id="PF07728"/>
    </source>
</evidence>
<dbReference type="RefSeq" id="WP_185008623.1">
    <property type="nucleotide sequence ID" value="NZ_BAAAUI010000063.1"/>
</dbReference>
<dbReference type="SUPFAM" id="SSF52540">
    <property type="entry name" value="P-loop containing nucleoside triphosphate hydrolases"/>
    <property type="match status" value="1"/>
</dbReference>
<dbReference type="CDD" id="cd00009">
    <property type="entry name" value="AAA"/>
    <property type="match status" value="1"/>
</dbReference>
<proteinExistence type="predicted"/>
<dbReference type="AlphaFoldDB" id="A0A7W7FXY4"/>
<dbReference type="InterPro" id="IPR011704">
    <property type="entry name" value="ATPase_dyneun-rel_AAA"/>
</dbReference>
<evidence type="ECO:0000313" key="3">
    <source>
        <dbReference type="Proteomes" id="UP000533598"/>
    </source>
</evidence>
<accession>A0A7W7FXY4</accession>
<dbReference type="Proteomes" id="UP000533598">
    <property type="component" value="Unassembled WGS sequence"/>
</dbReference>
<dbReference type="Gene3D" id="3.40.50.300">
    <property type="entry name" value="P-loop containing nucleotide triphosphate hydrolases"/>
    <property type="match status" value="1"/>
</dbReference>
<comment type="caution">
    <text evidence="2">The sequence shown here is derived from an EMBL/GenBank/DDBJ whole genome shotgun (WGS) entry which is preliminary data.</text>
</comment>
<name>A0A7W7FXY4_9PSEU</name>
<dbReference type="EMBL" id="JACHMH010000001">
    <property type="protein sequence ID" value="MBB4681787.1"/>
    <property type="molecule type" value="Genomic_DNA"/>
</dbReference>
<dbReference type="InterPro" id="IPR027417">
    <property type="entry name" value="P-loop_NTPase"/>
</dbReference>
<reference evidence="2 3" key="1">
    <citation type="submission" date="2020-08" db="EMBL/GenBank/DDBJ databases">
        <title>Sequencing the genomes of 1000 actinobacteria strains.</title>
        <authorList>
            <person name="Klenk H.-P."/>
        </authorList>
    </citation>
    <scope>NUCLEOTIDE SEQUENCE [LARGE SCALE GENOMIC DNA]</scope>
    <source>
        <strain evidence="2 3">DSM 44230</strain>
    </source>
</reference>
<dbReference type="GO" id="GO:0016887">
    <property type="term" value="F:ATP hydrolysis activity"/>
    <property type="evidence" value="ECO:0007669"/>
    <property type="project" value="InterPro"/>
</dbReference>
<feature type="domain" description="ATPase dynein-related AAA" evidence="1">
    <location>
        <begin position="208"/>
        <end position="334"/>
    </location>
</feature>
<keyword evidence="3" id="KW-1185">Reference proteome</keyword>
<dbReference type="GO" id="GO:0005524">
    <property type="term" value="F:ATP binding"/>
    <property type="evidence" value="ECO:0007669"/>
    <property type="project" value="InterPro"/>
</dbReference>
<sequence length="493" mass="53631">MNGIKYLVRRRKAKALWRQLHDSSAWILDTTDTSVVELTASFTSPCTTAPDTTIRILIHHGQGELAKPEFALMYQPTGIGLYCAECPILPCAHHQALLEAGTQLDGQAGAAVREAVDNIAEFTLGMGEPSAADFADEHRLVFFPASMRWQKASSALVPIQVPPLRPPARWSRELGERVPDPCSLTDAVTNEAVEQQLENLTALGRRVFLLAGPSGTGKSATLARIAANRGVPYLTINTPEQIELFRIGLEGGATVLHHSLLVEAIQHPCVIELVDLHRWADRMDVLDAIEPLLNPTAARLQAYYPITGGAIDVAIDPRVLIAGTTNRPSVDFGAKWLERWTVLPVTQLHRDCLARDAYQAGARVLQELVHRGLACASTLDTALEELEKFADLTARTACLLNRNQVLAARYSWGSRAVREAVERRAFGEPANEIAVAVFAGKLPRDPALALHALSLVHGLEGWGTPKVSHLPFSSLVSDQQLQAAFPEIGGTVE</sequence>
<gene>
    <name evidence="2" type="ORF">HNR67_007905</name>
</gene>
<dbReference type="Pfam" id="PF07728">
    <property type="entry name" value="AAA_5"/>
    <property type="match status" value="1"/>
</dbReference>
<organism evidence="2 3">
    <name type="scientific">Crossiella cryophila</name>
    <dbReference type="NCBI Taxonomy" id="43355"/>
    <lineage>
        <taxon>Bacteria</taxon>
        <taxon>Bacillati</taxon>
        <taxon>Actinomycetota</taxon>
        <taxon>Actinomycetes</taxon>
        <taxon>Pseudonocardiales</taxon>
        <taxon>Pseudonocardiaceae</taxon>
        <taxon>Crossiella</taxon>
    </lineage>
</organism>
<protein>
    <recommendedName>
        <fullName evidence="1">ATPase dynein-related AAA domain-containing protein</fullName>
    </recommendedName>
</protein>
<evidence type="ECO:0000313" key="2">
    <source>
        <dbReference type="EMBL" id="MBB4681787.1"/>
    </source>
</evidence>